<accession>A0A0W0GGS2</accession>
<dbReference type="Proteomes" id="UP000053947">
    <property type="component" value="Unassembled WGS sequence"/>
</dbReference>
<proteinExistence type="predicted"/>
<protein>
    <submittedName>
        <fullName evidence="1">Uncharacterized protein</fullName>
    </submittedName>
</protein>
<dbReference type="STRING" id="1217799.DEALK_06080"/>
<gene>
    <name evidence="1" type="ORF">DEALK_06080</name>
</gene>
<evidence type="ECO:0000313" key="2">
    <source>
        <dbReference type="Proteomes" id="UP000053947"/>
    </source>
</evidence>
<comment type="caution">
    <text evidence="1">The sequence shown here is derived from an EMBL/GenBank/DDBJ whole genome shotgun (WGS) entry which is preliminary data.</text>
</comment>
<reference evidence="1 2" key="1">
    <citation type="submission" date="2015-06" db="EMBL/GenBank/DDBJ databases">
        <title>Genome sequence of the organohalide-respiring Dehalogenimonas alkenigignens type strain (IP3-3T).</title>
        <authorList>
            <person name="Key T.A."/>
            <person name="Richmond D.P."/>
            <person name="Bowman K.S."/>
            <person name="Cho Y.-J."/>
            <person name="Chun J."/>
            <person name="da Costa M.S."/>
            <person name="Rainey F.A."/>
            <person name="Moe W.M."/>
        </authorList>
    </citation>
    <scope>NUCLEOTIDE SEQUENCE [LARGE SCALE GENOMIC DNA]</scope>
    <source>
        <strain evidence="1 2">IP3-3</strain>
    </source>
</reference>
<sequence>MTNKKLTVEIPEDLFNRFFAYLISQSEPRRNPTFQEVNAAAEEALTRWLDQAKKAATEKD</sequence>
<dbReference type="AlphaFoldDB" id="A0A0W0GGS2"/>
<keyword evidence="2" id="KW-1185">Reference proteome</keyword>
<organism evidence="1 2">
    <name type="scientific">Dehalogenimonas alkenigignens</name>
    <dbReference type="NCBI Taxonomy" id="1217799"/>
    <lineage>
        <taxon>Bacteria</taxon>
        <taxon>Bacillati</taxon>
        <taxon>Chloroflexota</taxon>
        <taxon>Dehalococcoidia</taxon>
        <taxon>Dehalococcoidales</taxon>
        <taxon>Dehalococcoidaceae</taxon>
        <taxon>Dehalogenimonas</taxon>
    </lineage>
</organism>
<evidence type="ECO:0000313" key="1">
    <source>
        <dbReference type="EMBL" id="KTB47763.1"/>
    </source>
</evidence>
<dbReference type="EMBL" id="LFDV01000002">
    <property type="protein sequence ID" value="KTB47763.1"/>
    <property type="molecule type" value="Genomic_DNA"/>
</dbReference>
<dbReference type="RefSeq" id="WP_058438542.1">
    <property type="nucleotide sequence ID" value="NZ_KQ758903.1"/>
</dbReference>
<name>A0A0W0GGS2_9CHLR</name>